<evidence type="ECO:0008006" key="4">
    <source>
        <dbReference type="Google" id="ProtNLM"/>
    </source>
</evidence>
<dbReference type="RefSeq" id="WP_310883696.1">
    <property type="nucleotide sequence ID" value="NZ_CP022674.1"/>
</dbReference>
<proteinExistence type="predicted"/>
<protein>
    <recommendedName>
        <fullName evidence="4">Group-specific protein</fullName>
    </recommendedName>
</protein>
<evidence type="ECO:0000313" key="2">
    <source>
        <dbReference type="EMBL" id="AXI28514.1"/>
    </source>
</evidence>
<sequence>MQQIDIKEKKIDRALFQFVFPFSLKQGTESSISLFLNKSGFKLFQLNQLEDECAYYGDFKVSHRDMEAYYLSFTNKILFPRSEKEKGLHRYSKPLNIRGKLITDTECIPFQIHSVDLTICPYELGFLTIRTELKPSMSMSLSHSLEFADRFRVLEPRTRKDSSTKIDCDGKTYTGAGEFVFNNLFEGLVRYFEGDSRENSYFENFSFFEDERMYVQSLVSLEKNEKIDVVDVYRMGSLCGLTVEGKPYVHANNLPYIQDYLQKHAYQRWAPSTYFLIEEHIFTCITIQDERTTPDLANQFYGEFYYGLVLNLFHKIVLLKLANTYTELNIEKDVKEMEKLIYSINSFTANYFSLEIVSQSRSRDIFYLLRKNFNIELLYKEAKQSLESLFRYQENVNAKKDSLLLLILTLYSVVGQMLGMGLVVNDFIGRINWRDIVAYNPVEYFALILAASGVIISLILGIQSLYRWIIDQRNRKKWVKQTVLSSTKE</sequence>
<feature type="transmembrane region" description="Helical" evidence="1">
    <location>
        <begin position="444"/>
        <end position="466"/>
    </location>
</feature>
<dbReference type="AlphaFoldDB" id="A0AA86LSZ8"/>
<reference evidence="2 3" key="1">
    <citation type="submission" date="2017-07" db="EMBL/GenBank/DDBJ databases">
        <title>Isolation and development of strain Bacillus megaterium SR7 for enhanced growth and metabolite production under supercritical carbon dioxide.</title>
        <authorList>
            <person name="Freedman A.J.E."/>
            <person name="Peet K.C."/>
            <person name="Boock J.T."/>
            <person name="Penn K."/>
            <person name="Prather K.L.J."/>
            <person name="Thompson J.R."/>
        </authorList>
    </citation>
    <scope>NUCLEOTIDE SEQUENCE [LARGE SCALE GENOMIC DNA]</scope>
    <source>
        <strain evidence="2 3">SR7</strain>
    </source>
</reference>
<gene>
    <name evidence="2" type="ORF">CIB87_05580</name>
</gene>
<dbReference type="EMBL" id="CP022674">
    <property type="protein sequence ID" value="AXI28514.1"/>
    <property type="molecule type" value="Genomic_DNA"/>
</dbReference>
<evidence type="ECO:0000256" key="1">
    <source>
        <dbReference type="SAM" id="Phobius"/>
    </source>
</evidence>
<keyword evidence="1" id="KW-0472">Membrane</keyword>
<evidence type="ECO:0000313" key="3">
    <source>
        <dbReference type="Proteomes" id="UP000253834"/>
    </source>
</evidence>
<dbReference type="Proteomes" id="UP000253834">
    <property type="component" value="Chromosome"/>
</dbReference>
<name>A0AA86LSZ8_PRIMG</name>
<keyword evidence="1" id="KW-0812">Transmembrane</keyword>
<keyword evidence="1" id="KW-1133">Transmembrane helix</keyword>
<organism evidence="2 3">
    <name type="scientific">Priestia megaterium</name>
    <name type="common">Bacillus megaterium</name>
    <dbReference type="NCBI Taxonomy" id="1404"/>
    <lineage>
        <taxon>Bacteria</taxon>
        <taxon>Bacillati</taxon>
        <taxon>Bacillota</taxon>
        <taxon>Bacilli</taxon>
        <taxon>Bacillales</taxon>
        <taxon>Bacillaceae</taxon>
        <taxon>Priestia</taxon>
    </lineage>
</organism>
<accession>A0AA86LSZ8</accession>
<feature type="transmembrane region" description="Helical" evidence="1">
    <location>
        <begin position="403"/>
        <end position="424"/>
    </location>
</feature>